<reference evidence="3" key="3">
    <citation type="submission" date="2020-11" db="EMBL/GenBank/DDBJ databases">
        <authorList>
            <consortium name="NCBI Pathogen Detection Project"/>
        </authorList>
    </citation>
    <scope>NUCLEOTIDE SEQUENCE</scope>
    <source>
        <strain evidence="3">MISC063</strain>
    </source>
</reference>
<sequence>MIQAHYRDAVALSARTLGALFSFTPESEQAAPLVAALRDGSWRAQWPFPVADSLATGFADASDEPLPQAWQRLFIGPWALPAPPWGSVWLDKENVLFGDSTLALREWMRANGIGHAAQSQEPEDHFGTLLLLAAWLCESGQEEAFSQLLAWHLLPWSGRFLEVFIAGAGHPFYQSLGQLAQVTLAEWQRQLPIAVADKPLYR</sequence>
<dbReference type="HAMAP" id="MF_00940">
    <property type="entry name" value="DmsD_chaperone"/>
    <property type="match status" value="1"/>
</dbReference>
<dbReference type="PANTHER" id="PTHR34227:SF6">
    <property type="entry name" value="TAT PROOFREADING CHAPERONE DMSD"/>
    <property type="match status" value="1"/>
</dbReference>
<dbReference type="GeneID" id="57430767"/>
<dbReference type="EMBL" id="QKOX01000007">
    <property type="protein sequence ID" value="RWT23654.1"/>
    <property type="molecule type" value="Genomic_DNA"/>
</dbReference>
<evidence type="ECO:0000256" key="2">
    <source>
        <dbReference type="HAMAP-Rule" id="MF_00940"/>
    </source>
</evidence>
<reference evidence="3" key="1">
    <citation type="journal article" date="2018" name="Genome Biol.">
        <title>SKESA: strategic k-mer extension for scrupulous assemblies.</title>
        <authorList>
            <person name="Souvorov A."/>
            <person name="Agarwala R."/>
            <person name="Lipman D.J."/>
        </authorList>
    </citation>
    <scope>NUCLEOTIDE SEQUENCE</scope>
    <source>
        <strain evidence="3">MISC063</strain>
    </source>
</reference>
<dbReference type="EMBL" id="DACSEA010000007">
    <property type="protein sequence ID" value="HAT1606073.1"/>
    <property type="molecule type" value="Genomic_DNA"/>
</dbReference>
<dbReference type="InterPro" id="IPR036411">
    <property type="entry name" value="TorD-like_sf"/>
</dbReference>
<dbReference type="AlphaFoldDB" id="A0A443VPS3"/>
<dbReference type="Pfam" id="PF02613">
    <property type="entry name" value="Nitrate_red_del"/>
    <property type="match status" value="1"/>
</dbReference>
<keyword evidence="1 2" id="KW-0143">Chaperone</keyword>
<name>A0A443VPS3_RAOPL</name>
<evidence type="ECO:0000313" key="5">
    <source>
        <dbReference type="Proteomes" id="UP000288843"/>
    </source>
</evidence>
<dbReference type="RefSeq" id="WP_032696096.1">
    <property type="nucleotide sequence ID" value="NZ_ABZSJN020000028.1"/>
</dbReference>
<dbReference type="InterPro" id="IPR028611">
    <property type="entry name" value="DmsD_chaperone"/>
</dbReference>
<dbReference type="PANTHER" id="PTHR34227">
    <property type="entry name" value="CHAPERONE PROTEIN YCDY"/>
    <property type="match status" value="1"/>
</dbReference>
<dbReference type="PIRSF" id="PIRSF004690">
    <property type="entry name" value="DmsD"/>
    <property type="match status" value="1"/>
</dbReference>
<comment type="function">
    <text evidence="2">Required for biogenesis/assembly of DMSO reductase, but not for the interaction of the DmsA signal peptide with the Tat system. May be part of a chaperone cascade complex that facilitates a folding-maturation pathway for the substrate protein.</text>
</comment>
<proteinExistence type="inferred from homology"/>
<protein>
    <recommendedName>
        <fullName evidence="2">Tat proofreading chaperone DmsD</fullName>
    </recommendedName>
    <alternativeName>
        <fullName evidence="2">DMSO reductase maturation protein</fullName>
    </alternativeName>
    <alternativeName>
        <fullName evidence="2">Twin-arginine leader-binding protein DmsD</fullName>
    </alternativeName>
</protein>
<reference evidence="4 5" key="2">
    <citation type="submission" date="2018-06" db="EMBL/GenBank/DDBJ databases">
        <title>Carbapenemase-producing Enterobacteriaceae present in wastewater treatment plant effluent and nearby surface waters in the US.</title>
        <authorList>
            <person name="Mathys D.A."/>
            <person name="Mollenkopf D.F."/>
            <person name="Feicht S.M."/>
            <person name="Adams R.J."/>
            <person name="Albers A.L."/>
            <person name="Stuever D.M."/>
            <person name="Daniels J.B."/>
            <person name="Wittum T.E."/>
        </authorList>
    </citation>
    <scope>NUCLEOTIDE SEQUENCE [LARGE SCALE GENOMIC DNA]</scope>
    <source>
        <strain evidence="4 5">GEO_47_Down_B</strain>
    </source>
</reference>
<dbReference type="KEGG" id="rpln:B1209_12230"/>
<accession>A0A443VPS3</accession>
<evidence type="ECO:0000313" key="3">
    <source>
        <dbReference type="EMBL" id="HAT1606073.1"/>
    </source>
</evidence>
<dbReference type="GO" id="GO:0005048">
    <property type="term" value="F:signal sequence binding"/>
    <property type="evidence" value="ECO:0007669"/>
    <property type="project" value="InterPro"/>
</dbReference>
<comment type="similarity">
    <text evidence="2">Belongs to the TorD/DmsD family. DmsD subfamily.</text>
</comment>
<organism evidence="4 5">
    <name type="scientific">Raoultella planticola</name>
    <name type="common">Klebsiella planticola</name>
    <dbReference type="NCBI Taxonomy" id="575"/>
    <lineage>
        <taxon>Bacteria</taxon>
        <taxon>Pseudomonadati</taxon>
        <taxon>Pseudomonadota</taxon>
        <taxon>Gammaproteobacteria</taxon>
        <taxon>Enterobacterales</taxon>
        <taxon>Enterobacteriaceae</taxon>
        <taxon>Klebsiella/Raoultella group</taxon>
        <taxon>Raoultella</taxon>
    </lineage>
</organism>
<comment type="caution">
    <text evidence="4">The sequence shown here is derived from an EMBL/GenBank/DDBJ whole genome shotgun (WGS) entry which is preliminary data.</text>
</comment>
<evidence type="ECO:0000313" key="4">
    <source>
        <dbReference type="EMBL" id="RWT23654.1"/>
    </source>
</evidence>
<dbReference type="Proteomes" id="UP000288843">
    <property type="component" value="Unassembled WGS sequence"/>
</dbReference>
<dbReference type="InterPro" id="IPR020945">
    <property type="entry name" value="DMSO/NO3_reduct_chaperone"/>
</dbReference>
<gene>
    <name evidence="2 3" type="primary">dmsD</name>
    <name evidence="4" type="ORF">DN603_08275</name>
    <name evidence="3" type="ORF">I8Y23_002385</name>
</gene>
<dbReference type="Gene3D" id="1.10.3480.10">
    <property type="entry name" value="TorD-like"/>
    <property type="match status" value="1"/>
</dbReference>
<dbReference type="NCBIfam" id="NF008632">
    <property type="entry name" value="PRK11621.1"/>
    <property type="match status" value="1"/>
</dbReference>
<dbReference type="InterPro" id="IPR026269">
    <property type="entry name" value="DmsD-type"/>
</dbReference>
<evidence type="ECO:0000256" key="1">
    <source>
        <dbReference type="ARBA" id="ARBA00023186"/>
    </source>
</evidence>
<dbReference type="SUPFAM" id="SSF89155">
    <property type="entry name" value="TorD-like"/>
    <property type="match status" value="1"/>
</dbReference>
<dbReference type="Proteomes" id="UP000864422">
    <property type="component" value="Unassembled WGS sequence"/>
</dbReference>
<dbReference type="InterPro" id="IPR050289">
    <property type="entry name" value="TorD/DmsD_chaperones"/>
</dbReference>